<sequence>MTTYVDEVRAYLSGFGDPPRLYDALRDVTLVIPLDLHGRLFTLVEAGIPWMLAFTTSERLREFAELTDRDLNEVRYLDVPGHSLIDRVLDQAREPTGLVVDPASPSTMTFPPSRELTPHCYYDDEGEVVR</sequence>
<reference evidence="3 4" key="1">
    <citation type="submission" date="2017-05" db="EMBL/GenBank/DDBJ databases">
        <title>Biotechnological potential of actinobacteria isolated from South African environments.</title>
        <authorList>
            <person name="Le Roes-Hill M."/>
            <person name="Prins A."/>
            <person name="Durrell K.A."/>
        </authorList>
    </citation>
    <scope>NUCLEOTIDE SEQUENCE [LARGE SCALE GENOMIC DNA]</scope>
    <source>
        <strain evidence="3">BS2</strain>
    </source>
</reference>
<evidence type="ECO:0000259" key="2">
    <source>
        <dbReference type="Pfam" id="PF07179"/>
    </source>
</evidence>
<dbReference type="RefSeq" id="WP_086534887.1">
    <property type="nucleotide sequence ID" value="NZ_NGFO01000007.1"/>
</dbReference>
<proteinExistence type="predicted"/>
<protein>
    <recommendedName>
        <fullName evidence="2">SseB protein N-terminal domain-containing protein</fullName>
    </recommendedName>
</protein>
<accession>A0A243QD08</accession>
<dbReference type="InterPro" id="IPR009839">
    <property type="entry name" value="SseB_N"/>
</dbReference>
<dbReference type="Proteomes" id="UP000194632">
    <property type="component" value="Unassembled WGS sequence"/>
</dbReference>
<feature type="region of interest" description="Disordered" evidence="1">
    <location>
        <begin position="96"/>
        <end position="116"/>
    </location>
</feature>
<keyword evidence="4" id="KW-1185">Reference proteome</keyword>
<dbReference type="STRING" id="417102.CA982_08470"/>
<dbReference type="EMBL" id="NGFO01000007">
    <property type="protein sequence ID" value="OUC79474.1"/>
    <property type="molecule type" value="Genomic_DNA"/>
</dbReference>
<evidence type="ECO:0000256" key="1">
    <source>
        <dbReference type="SAM" id="MobiDB-lite"/>
    </source>
</evidence>
<dbReference type="OrthoDB" id="4375602at2"/>
<dbReference type="AlphaFoldDB" id="A0A243QD08"/>
<evidence type="ECO:0000313" key="3">
    <source>
        <dbReference type="EMBL" id="OUC79474.1"/>
    </source>
</evidence>
<organism evidence="3 4">
    <name type="scientific">Gordonia lacunae</name>
    <dbReference type="NCBI Taxonomy" id="417102"/>
    <lineage>
        <taxon>Bacteria</taxon>
        <taxon>Bacillati</taxon>
        <taxon>Actinomycetota</taxon>
        <taxon>Actinomycetes</taxon>
        <taxon>Mycobacteriales</taxon>
        <taxon>Gordoniaceae</taxon>
        <taxon>Gordonia</taxon>
    </lineage>
</organism>
<dbReference type="Pfam" id="PF07179">
    <property type="entry name" value="SseB"/>
    <property type="match status" value="1"/>
</dbReference>
<comment type="caution">
    <text evidence="3">The sequence shown here is derived from an EMBL/GenBank/DDBJ whole genome shotgun (WGS) entry which is preliminary data.</text>
</comment>
<feature type="domain" description="SseB protein N-terminal" evidence="2">
    <location>
        <begin position="19"/>
        <end position="113"/>
    </location>
</feature>
<gene>
    <name evidence="3" type="ORF">CA982_08470</name>
</gene>
<name>A0A243QD08_9ACTN</name>
<evidence type="ECO:0000313" key="4">
    <source>
        <dbReference type="Proteomes" id="UP000194632"/>
    </source>
</evidence>